<protein>
    <submittedName>
        <fullName evidence="1">Uncharacterized protein</fullName>
    </submittedName>
</protein>
<dbReference type="Proteomes" id="UP000799754">
    <property type="component" value="Unassembled WGS sequence"/>
</dbReference>
<evidence type="ECO:0000313" key="2">
    <source>
        <dbReference type="Proteomes" id="UP000799754"/>
    </source>
</evidence>
<comment type="caution">
    <text evidence="1">The sequence shown here is derived from an EMBL/GenBank/DDBJ whole genome shotgun (WGS) entry which is preliminary data.</text>
</comment>
<dbReference type="EMBL" id="MU006728">
    <property type="protein sequence ID" value="KAF2624877.1"/>
    <property type="molecule type" value="Genomic_DNA"/>
</dbReference>
<keyword evidence="2" id="KW-1185">Reference proteome</keyword>
<name>A0ACB6RVF6_9PLEO</name>
<sequence length="181" mass="19365">MSSNEQNPEIISSMPASSSARDPKSSADSGSRETIKSFEGFLSFVLSLSIFGASTFAIIVSEIANPNEISPTARFARETVRSFLGIAWLLFIVALGIVAVSMSLLAYKREHPTAGFEGVREQRWERLGLVASSLIQVSVITAFLFLSLVLVAYTEAVGWVAVALSSTAAAFAIVSLAAQWL</sequence>
<gene>
    <name evidence="1" type="ORF">BU25DRAFT_413059</name>
</gene>
<reference evidence="1" key="1">
    <citation type="journal article" date="2020" name="Stud. Mycol.">
        <title>101 Dothideomycetes genomes: a test case for predicting lifestyles and emergence of pathogens.</title>
        <authorList>
            <person name="Haridas S."/>
            <person name="Albert R."/>
            <person name="Binder M."/>
            <person name="Bloem J."/>
            <person name="Labutti K."/>
            <person name="Salamov A."/>
            <person name="Andreopoulos B."/>
            <person name="Baker S."/>
            <person name="Barry K."/>
            <person name="Bills G."/>
            <person name="Bluhm B."/>
            <person name="Cannon C."/>
            <person name="Castanera R."/>
            <person name="Culley D."/>
            <person name="Daum C."/>
            <person name="Ezra D."/>
            <person name="Gonzalez J."/>
            <person name="Henrissat B."/>
            <person name="Kuo A."/>
            <person name="Liang C."/>
            <person name="Lipzen A."/>
            <person name="Lutzoni F."/>
            <person name="Magnuson J."/>
            <person name="Mondo S."/>
            <person name="Nolan M."/>
            <person name="Ohm R."/>
            <person name="Pangilinan J."/>
            <person name="Park H.-J."/>
            <person name="Ramirez L."/>
            <person name="Alfaro M."/>
            <person name="Sun H."/>
            <person name="Tritt A."/>
            <person name="Yoshinaga Y."/>
            <person name="Zwiers L.-H."/>
            <person name="Turgeon B."/>
            <person name="Goodwin S."/>
            <person name="Spatafora J."/>
            <person name="Crous P."/>
            <person name="Grigoriev I."/>
        </authorList>
    </citation>
    <scope>NUCLEOTIDE SEQUENCE</scope>
    <source>
        <strain evidence="1">CBS 525.71</strain>
    </source>
</reference>
<proteinExistence type="predicted"/>
<accession>A0ACB6RVF6</accession>
<evidence type="ECO:0000313" key="1">
    <source>
        <dbReference type="EMBL" id="KAF2624877.1"/>
    </source>
</evidence>
<organism evidence="1 2">
    <name type="scientific">Macroventuria anomochaeta</name>
    <dbReference type="NCBI Taxonomy" id="301207"/>
    <lineage>
        <taxon>Eukaryota</taxon>
        <taxon>Fungi</taxon>
        <taxon>Dikarya</taxon>
        <taxon>Ascomycota</taxon>
        <taxon>Pezizomycotina</taxon>
        <taxon>Dothideomycetes</taxon>
        <taxon>Pleosporomycetidae</taxon>
        <taxon>Pleosporales</taxon>
        <taxon>Pleosporineae</taxon>
        <taxon>Didymellaceae</taxon>
        <taxon>Macroventuria</taxon>
    </lineage>
</organism>